<accession>A0A938BMX0</accession>
<dbReference type="Proteomes" id="UP000703893">
    <property type="component" value="Unassembled WGS sequence"/>
</dbReference>
<dbReference type="AlphaFoldDB" id="A0A938BMX0"/>
<reference evidence="1 2" key="1">
    <citation type="submission" date="2019-03" db="EMBL/GenBank/DDBJ databases">
        <title>Lake Tanganyika Metagenome-Assembled Genomes (MAGs).</title>
        <authorList>
            <person name="Tran P."/>
        </authorList>
    </citation>
    <scope>NUCLEOTIDE SEQUENCE [LARGE SCALE GENOMIC DNA]</scope>
    <source>
        <strain evidence="1">K_DeepCast_65m_m2_236</strain>
    </source>
</reference>
<name>A0A938BMX0_9BACT</name>
<organism evidence="1 2">
    <name type="scientific">Candidatus Tanganyikabacteria bacterium</name>
    <dbReference type="NCBI Taxonomy" id="2961651"/>
    <lineage>
        <taxon>Bacteria</taxon>
        <taxon>Bacillati</taxon>
        <taxon>Candidatus Sericytochromatia</taxon>
        <taxon>Candidatus Tanganyikabacteria</taxon>
    </lineage>
</organism>
<protein>
    <submittedName>
        <fullName evidence="1">Uncharacterized protein</fullName>
    </submittedName>
</protein>
<gene>
    <name evidence="1" type="ORF">FJZ00_05780</name>
</gene>
<comment type="caution">
    <text evidence="1">The sequence shown here is derived from an EMBL/GenBank/DDBJ whole genome shotgun (WGS) entry which is preliminary data.</text>
</comment>
<evidence type="ECO:0000313" key="1">
    <source>
        <dbReference type="EMBL" id="MBM3274639.1"/>
    </source>
</evidence>
<sequence>MRSNNDRDLGTRLLTFTGLPVKVEFRRAAAEGDEEATDEDVLKDQLALYGEAAEEYAKDPKYMKKLMEAQERAAAESAALQLLLPASMR</sequence>
<dbReference type="EMBL" id="VGJX01000280">
    <property type="protein sequence ID" value="MBM3274639.1"/>
    <property type="molecule type" value="Genomic_DNA"/>
</dbReference>
<evidence type="ECO:0000313" key="2">
    <source>
        <dbReference type="Proteomes" id="UP000703893"/>
    </source>
</evidence>
<proteinExistence type="predicted"/>